<feature type="compositionally biased region" description="Polar residues" evidence="1">
    <location>
        <begin position="199"/>
        <end position="212"/>
    </location>
</feature>
<dbReference type="AlphaFoldDB" id="D3PF65"/>
<dbReference type="RefSeq" id="WP_013009069.1">
    <property type="nucleotide sequence ID" value="NC_013940.1"/>
</dbReference>
<gene>
    <name evidence="2" type="ordered locus">DEFDS_P237</name>
</gene>
<dbReference type="KEGG" id="ddf:DEFDS_P237"/>
<keyword evidence="2" id="KW-0614">Plasmid</keyword>
<dbReference type="HOGENOM" id="CLU_517529_0_0_0"/>
<organism evidence="2 3">
    <name type="scientific">Deferribacter desulfuricans (strain DSM 14783 / JCM 11476 / NBRC 101012 / SSM1)</name>
    <dbReference type="NCBI Taxonomy" id="639282"/>
    <lineage>
        <taxon>Bacteria</taxon>
        <taxon>Pseudomonadati</taxon>
        <taxon>Deferribacterota</taxon>
        <taxon>Deferribacteres</taxon>
        <taxon>Deferribacterales</taxon>
        <taxon>Deferribacteraceae</taxon>
        <taxon>Deferribacter</taxon>
    </lineage>
</organism>
<proteinExistence type="predicted"/>
<geneLocation type="plasmid" evidence="2 3">
    <name>megaplasmid pDF308</name>
</geneLocation>
<evidence type="ECO:0000313" key="3">
    <source>
        <dbReference type="Proteomes" id="UP000001520"/>
    </source>
</evidence>
<name>D3PF65_DEFDS</name>
<accession>D3PF65</accession>
<sequence>MLKHTSFLNLFYQYNNIYNLYKNNHIDGEKLVNLDFLKRKNLLTSDKLFALNDFTQTTPMIDITEAFQHILSQKSNQTNKDIFTDIEKNQKKNSNKSNNEDKNKDDNDENNDEFTVLINDNNEENVITTGDTIETEDMMIVDDEVDNAEDDNYIFPEFDIDDEEETLINKDNLENVVERLSDINSQLLDNNIQKINEETSTQKNHKINSNLTEDNDLEGDDSIIEKDSLESKSDEFSDGFLLDEKDEDDDASIFKIDDEEDEYLEEDDQVEDFAVLDDSLDYNEEEKEAFENSQELFNDIDIEHLNTKITDTKNITSSNNKIDSVHVEQMNQEKSDNKNSINVSFNTEHNIQKIDTANLDITNYPVIIFNDKKIGYELFLEKDSFDHKISDALIYDFSFKCIKKIKEENNCFIYEIQILDCNIGNNYTEQDTEKLKELLKSKSIYYVTYIVMLENVNYNAGIILKKKTSEVTEDDIKLLKYMIDRNIQTFFIDTLTADLIKIHELEELKQIIKKIKRKGSEIILES</sequence>
<protein>
    <submittedName>
        <fullName evidence="2">Uncharacterized protein</fullName>
    </submittedName>
</protein>
<keyword evidence="3" id="KW-1185">Reference proteome</keyword>
<evidence type="ECO:0000256" key="1">
    <source>
        <dbReference type="SAM" id="MobiDB-lite"/>
    </source>
</evidence>
<dbReference type="Proteomes" id="UP000001520">
    <property type="component" value="Plasmid megaplasmid pDF308"/>
</dbReference>
<dbReference type="EMBL" id="AP011530">
    <property type="protein sequence ID" value="BAI81857.1"/>
    <property type="molecule type" value="Genomic_DNA"/>
</dbReference>
<evidence type="ECO:0000313" key="2">
    <source>
        <dbReference type="EMBL" id="BAI81857.1"/>
    </source>
</evidence>
<reference evidence="2 3" key="1">
    <citation type="journal article" date="2010" name="DNA Res.">
        <title>Bacterial lifestyle in a deep-sea hydrothermal vent chimney revealed by the genome sequence of the thermophilic bacterium Deferribacter desulfuricans SSM1.</title>
        <authorList>
            <person name="Takaki Y."/>
            <person name="Shimamura S."/>
            <person name="Nakagawa S."/>
            <person name="Fukuhara Y."/>
            <person name="Horikawa H."/>
            <person name="Ankai A."/>
            <person name="Harada T."/>
            <person name="Hosoyama A."/>
            <person name="Oguchi A."/>
            <person name="Fukui S."/>
            <person name="Fujita N."/>
            <person name="Takami H."/>
            <person name="Takai K."/>
        </authorList>
    </citation>
    <scope>NUCLEOTIDE SEQUENCE [LARGE SCALE GENOMIC DNA]</scope>
    <source>
        <strain evidence="3">DSM 14783 / JCM 11476 / NBRC 101012 / SSM1</strain>
        <plasmid evidence="3">Plasmid megaplasmid pDF308</plasmid>
    </source>
</reference>
<feature type="region of interest" description="Disordered" evidence="1">
    <location>
        <begin position="87"/>
        <end position="119"/>
    </location>
</feature>
<feature type="region of interest" description="Disordered" evidence="1">
    <location>
        <begin position="199"/>
        <end position="220"/>
    </location>
</feature>